<evidence type="ECO:0000313" key="3">
    <source>
        <dbReference type="Proteomes" id="UP000198393"/>
    </source>
</evidence>
<keyword evidence="3" id="KW-1185">Reference proteome</keyword>
<evidence type="ECO:0000313" key="2">
    <source>
        <dbReference type="EMBL" id="SNS77865.1"/>
    </source>
</evidence>
<reference evidence="2 3" key="1">
    <citation type="submission" date="2017-06" db="EMBL/GenBank/DDBJ databases">
        <authorList>
            <person name="Kim H.J."/>
            <person name="Triplett B.A."/>
        </authorList>
    </citation>
    <scope>NUCLEOTIDE SEQUENCE [LARGE SCALE GENOMIC DNA]</scope>
    <source>
        <strain evidence="2 3">DSM 19307</strain>
    </source>
</reference>
<dbReference type="Proteomes" id="UP000198393">
    <property type="component" value="Unassembled WGS sequence"/>
</dbReference>
<accession>A0A239H9N9</accession>
<name>A0A239H9N9_EKHLU</name>
<feature type="signal peptide" evidence="1">
    <location>
        <begin position="1"/>
        <end position="18"/>
    </location>
</feature>
<dbReference type="InterPro" id="IPR025737">
    <property type="entry name" value="FApF"/>
</dbReference>
<dbReference type="OrthoDB" id="1014491at2"/>
<keyword evidence="1" id="KW-0732">Signal</keyword>
<gene>
    <name evidence="2" type="ORF">SAMN05421640_1202</name>
</gene>
<dbReference type="RefSeq" id="WP_089355955.1">
    <property type="nucleotide sequence ID" value="NZ_FZPD01000002.1"/>
</dbReference>
<dbReference type="Pfam" id="PF13557">
    <property type="entry name" value="Phenol_MetA_deg"/>
    <property type="match status" value="1"/>
</dbReference>
<organism evidence="2 3">
    <name type="scientific">Ekhidna lutea</name>
    <dbReference type="NCBI Taxonomy" id="447679"/>
    <lineage>
        <taxon>Bacteria</taxon>
        <taxon>Pseudomonadati</taxon>
        <taxon>Bacteroidota</taxon>
        <taxon>Cytophagia</taxon>
        <taxon>Cytophagales</taxon>
        <taxon>Reichenbachiellaceae</taxon>
        <taxon>Ekhidna</taxon>
    </lineage>
</organism>
<dbReference type="AlphaFoldDB" id="A0A239H9N9"/>
<feature type="chain" id="PRO_5012399031" evidence="1">
    <location>
        <begin position="19"/>
        <end position="245"/>
    </location>
</feature>
<sequence length="245" mass="26843">MKKLLVLLFVLGTGVSMAQDSDPIVTDRPTQSAATSVVSQGNFILEYGFLRETLVDDVFNNTYANFHLRYGVIDGVELRVTQNYVGFKNNIDDTSESGLSPLTLGTKVYLLEENGAVPEISVIGQVTLANGDNMFKPSRAIPEIRFNFANALSDKFSLGYNLGMSFPEDQSTSFYTAVLGYALADGWTLFAEPYGFFYDGNADHRFNTGIIFLAKNRLQFDVSAGWGLSDISPDSFVGFGASFGF</sequence>
<protein>
    <submittedName>
        <fullName evidence="2">Putative MetA-pathway of phenol degradation</fullName>
    </submittedName>
</protein>
<proteinExistence type="predicted"/>
<dbReference type="EMBL" id="FZPD01000002">
    <property type="protein sequence ID" value="SNS77865.1"/>
    <property type="molecule type" value="Genomic_DNA"/>
</dbReference>
<evidence type="ECO:0000256" key="1">
    <source>
        <dbReference type="SAM" id="SignalP"/>
    </source>
</evidence>